<evidence type="ECO:0000259" key="1">
    <source>
        <dbReference type="Pfam" id="PF23622"/>
    </source>
</evidence>
<dbReference type="EnsemblPlants" id="KEH24220">
    <property type="protein sequence ID" value="KEH24220"/>
    <property type="gene ID" value="MTR_7g105980"/>
</dbReference>
<name>A0A072UEJ3_MEDTR</name>
<dbReference type="OrthoDB" id="1152382at2759"/>
<dbReference type="EMBL" id="CM001223">
    <property type="protein sequence ID" value="KEH24220.1"/>
    <property type="molecule type" value="Genomic_DNA"/>
</dbReference>
<dbReference type="AlphaFoldDB" id="A0A072UEJ3"/>
<accession>A0A072UEJ3</accession>
<organism evidence="2 4">
    <name type="scientific">Medicago truncatula</name>
    <name type="common">Barrel medic</name>
    <name type="synonym">Medicago tribuloides</name>
    <dbReference type="NCBI Taxonomy" id="3880"/>
    <lineage>
        <taxon>Eukaryota</taxon>
        <taxon>Viridiplantae</taxon>
        <taxon>Streptophyta</taxon>
        <taxon>Embryophyta</taxon>
        <taxon>Tracheophyta</taxon>
        <taxon>Spermatophyta</taxon>
        <taxon>Magnoliopsida</taxon>
        <taxon>eudicotyledons</taxon>
        <taxon>Gunneridae</taxon>
        <taxon>Pentapetalae</taxon>
        <taxon>rosids</taxon>
        <taxon>fabids</taxon>
        <taxon>Fabales</taxon>
        <taxon>Fabaceae</taxon>
        <taxon>Papilionoideae</taxon>
        <taxon>50 kb inversion clade</taxon>
        <taxon>NPAAA clade</taxon>
        <taxon>Hologalegina</taxon>
        <taxon>IRL clade</taxon>
        <taxon>Trifolieae</taxon>
        <taxon>Medicago</taxon>
    </lineage>
</organism>
<dbReference type="Pfam" id="PF23622">
    <property type="entry name" value="LRR_At1g61320_AtMIF1"/>
    <property type="match status" value="1"/>
</dbReference>
<reference evidence="2 4" key="1">
    <citation type="journal article" date="2011" name="Nature">
        <title>The Medicago genome provides insight into the evolution of rhizobial symbioses.</title>
        <authorList>
            <person name="Young N.D."/>
            <person name="Debelle F."/>
            <person name="Oldroyd G.E."/>
            <person name="Geurts R."/>
            <person name="Cannon S.B."/>
            <person name="Udvardi M.K."/>
            <person name="Benedito V.A."/>
            <person name="Mayer K.F."/>
            <person name="Gouzy J."/>
            <person name="Schoof H."/>
            <person name="Van de Peer Y."/>
            <person name="Proost S."/>
            <person name="Cook D.R."/>
            <person name="Meyers B.C."/>
            <person name="Spannagl M."/>
            <person name="Cheung F."/>
            <person name="De Mita S."/>
            <person name="Krishnakumar V."/>
            <person name="Gundlach H."/>
            <person name="Zhou S."/>
            <person name="Mudge J."/>
            <person name="Bharti A.K."/>
            <person name="Murray J.D."/>
            <person name="Naoumkina M.A."/>
            <person name="Rosen B."/>
            <person name="Silverstein K.A."/>
            <person name="Tang H."/>
            <person name="Rombauts S."/>
            <person name="Zhao P.X."/>
            <person name="Zhou P."/>
            <person name="Barbe V."/>
            <person name="Bardou P."/>
            <person name="Bechner M."/>
            <person name="Bellec A."/>
            <person name="Berger A."/>
            <person name="Berges H."/>
            <person name="Bidwell S."/>
            <person name="Bisseling T."/>
            <person name="Choisne N."/>
            <person name="Couloux A."/>
            <person name="Denny R."/>
            <person name="Deshpande S."/>
            <person name="Dai X."/>
            <person name="Doyle J.J."/>
            <person name="Dudez A.M."/>
            <person name="Farmer A.D."/>
            <person name="Fouteau S."/>
            <person name="Franken C."/>
            <person name="Gibelin C."/>
            <person name="Gish J."/>
            <person name="Goldstein S."/>
            <person name="Gonzalez A.J."/>
            <person name="Green P.J."/>
            <person name="Hallab A."/>
            <person name="Hartog M."/>
            <person name="Hua A."/>
            <person name="Humphray S.J."/>
            <person name="Jeong D.H."/>
            <person name="Jing Y."/>
            <person name="Jocker A."/>
            <person name="Kenton S.M."/>
            <person name="Kim D.J."/>
            <person name="Klee K."/>
            <person name="Lai H."/>
            <person name="Lang C."/>
            <person name="Lin S."/>
            <person name="Macmil S.L."/>
            <person name="Magdelenat G."/>
            <person name="Matthews L."/>
            <person name="McCorrison J."/>
            <person name="Monaghan E.L."/>
            <person name="Mun J.H."/>
            <person name="Najar F.Z."/>
            <person name="Nicholson C."/>
            <person name="Noirot C."/>
            <person name="O'Bleness M."/>
            <person name="Paule C.R."/>
            <person name="Poulain J."/>
            <person name="Prion F."/>
            <person name="Qin B."/>
            <person name="Qu C."/>
            <person name="Retzel E.F."/>
            <person name="Riddle C."/>
            <person name="Sallet E."/>
            <person name="Samain S."/>
            <person name="Samson N."/>
            <person name="Sanders I."/>
            <person name="Saurat O."/>
            <person name="Scarpelli C."/>
            <person name="Schiex T."/>
            <person name="Segurens B."/>
            <person name="Severin A.J."/>
            <person name="Sherrier D.J."/>
            <person name="Shi R."/>
            <person name="Sims S."/>
            <person name="Singer S.R."/>
            <person name="Sinharoy S."/>
            <person name="Sterck L."/>
            <person name="Viollet A."/>
            <person name="Wang B.B."/>
            <person name="Wang K."/>
            <person name="Wang M."/>
            <person name="Wang X."/>
            <person name="Warfsmann J."/>
            <person name="Weissenbach J."/>
            <person name="White D.D."/>
            <person name="White J.D."/>
            <person name="Wiley G.B."/>
            <person name="Wincker P."/>
            <person name="Xing Y."/>
            <person name="Yang L."/>
            <person name="Yao Z."/>
            <person name="Ying F."/>
            <person name="Zhai J."/>
            <person name="Zhou L."/>
            <person name="Zuber A."/>
            <person name="Denarie J."/>
            <person name="Dixon R.A."/>
            <person name="May G.D."/>
            <person name="Schwartz D.C."/>
            <person name="Rogers J."/>
            <person name="Quetier F."/>
            <person name="Town C.D."/>
            <person name="Roe B.A."/>
        </authorList>
    </citation>
    <scope>NUCLEOTIDE SEQUENCE [LARGE SCALE GENOMIC DNA]</scope>
    <source>
        <strain evidence="2">A17</strain>
        <strain evidence="3 4">cv. Jemalong A17</strain>
    </source>
</reference>
<keyword evidence="4" id="KW-1185">Reference proteome</keyword>
<dbReference type="InterPro" id="IPR055357">
    <property type="entry name" value="LRR_At1g61320_AtMIF1"/>
</dbReference>
<sequence>MERCKKLESEFQVYFDLHTMFDYNTIQDLPNTLPLQSQFATGFDQFMLHYKGAIIRSIRVKFPLVNIQAHMLSKFSFRGTLFSKSVRLSGLKNVTTIVFDGLLIENLSTHILPHLFSECLQLEDVTFTNCLLISSIKITSRKLRHLNMIGCGWANDSPSELAIDALNLSSFEYSAYTTRIISFTAPRLLKVFWNTALRKTTPDLFDPIARLPHIENLAVNISTSQIKELTKVLVRFQNLRQLDLLIEGAYDRSRDYFWILDIAMASQHLQKLSLTIKNLHPEHSHIVGFMRQKRECTGFSHTNLKYVEFRGCVGSINVVELASHLLRSATSLGKMTFSSRDKAYIGAGRDGPETLMIVTDTI</sequence>
<dbReference type="InterPro" id="IPR032675">
    <property type="entry name" value="LRR_dom_sf"/>
</dbReference>
<reference evidence="2 4" key="2">
    <citation type="journal article" date="2014" name="BMC Genomics">
        <title>An improved genome release (version Mt4.0) for the model legume Medicago truncatula.</title>
        <authorList>
            <person name="Tang H."/>
            <person name="Krishnakumar V."/>
            <person name="Bidwell S."/>
            <person name="Rosen B."/>
            <person name="Chan A."/>
            <person name="Zhou S."/>
            <person name="Gentzbittel L."/>
            <person name="Childs K.L."/>
            <person name="Yandell M."/>
            <person name="Gundlach H."/>
            <person name="Mayer K.F."/>
            <person name="Schwartz D.C."/>
            <person name="Town C.D."/>
        </authorList>
    </citation>
    <scope>GENOME REANNOTATION</scope>
    <source>
        <strain evidence="2">A17</strain>
        <strain evidence="3 4">cv. Jemalong A17</strain>
    </source>
</reference>
<dbReference type="SUPFAM" id="SSF52047">
    <property type="entry name" value="RNI-like"/>
    <property type="match status" value="1"/>
</dbReference>
<evidence type="ECO:0000313" key="4">
    <source>
        <dbReference type="Proteomes" id="UP000002051"/>
    </source>
</evidence>
<reference evidence="3" key="3">
    <citation type="submission" date="2015-04" db="UniProtKB">
        <authorList>
            <consortium name="EnsemblPlants"/>
        </authorList>
    </citation>
    <scope>IDENTIFICATION</scope>
    <source>
        <strain evidence="3">cv. Jemalong A17</strain>
    </source>
</reference>
<feature type="domain" description="At1g61320/AtMIF1 LRR" evidence="1">
    <location>
        <begin position="65"/>
        <end position="340"/>
    </location>
</feature>
<gene>
    <name evidence="3" type="primary">25499466</name>
    <name evidence="2" type="ordered locus">MTR_7g105980</name>
</gene>
<dbReference type="InterPro" id="IPR053772">
    <property type="entry name" value="At1g61320/At1g61330-like"/>
</dbReference>
<dbReference type="Gene3D" id="3.80.10.10">
    <property type="entry name" value="Ribonuclease Inhibitor"/>
    <property type="match status" value="1"/>
</dbReference>
<evidence type="ECO:0000313" key="2">
    <source>
        <dbReference type="EMBL" id="KEH24220.1"/>
    </source>
</evidence>
<protein>
    <submittedName>
        <fullName evidence="2">FBD protein</fullName>
    </submittedName>
</protein>
<proteinExistence type="predicted"/>
<dbReference type="Proteomes" id="UP000002051">
    <property type="component" value="Unassembled WGS sequence"/>
</dbReference>
<evidence type="ECO:0000313" key="3">
    <source>
        <dbReference type="EnsemblPlants" id="KEH24220"/>
    </source>
</evidence>
<dbReference type="HOGENOM" id="CLU_954325_0_0_1"/>
<dbReference type="PANTHER" id="PTHR34145:SF28">
    <property type="entry name" value="F-BOX DOMAIN-CONTAINING PROTEIN"/>
    <property type="match status" value="1"/>
</dbReference>
<dbReference type="PANTHER" id="PTHR34145">
    <property type="entry name" value="OS02G0105600 PROTEIN"/>
    <property type="match status" value="1"/>
</dbReference>